<feature type="compositionally biased region" description="Low complexity" evidence="1">
    <location>
        <begin position="1"/>
        <end position="11"/>
    </location>
</feature>
<proteinExistence type="predicted"/>
<evidence type="ECO:0000313" key="2">
    <source>
        <dbReference type="EMBL" id="OKP00354.1"/>
    </source>
</evidence>
<reference evidence="2 3" key="1">
    <citation type="submission" date="2016-10" db="EMBL/GenBank/DDBJ databases">
        <title>Genome sequence of the ascomycete fungus Penicillium subrubescens.</title>
        <authorList>
            <person name="De Vries R.P."/>
            <person name="Peng M."/>
            <person name="Dilokpimol A."/>
            <person name="Hilden K."/>
            <person name="Makela M.R."/>
            <person name="Grigoriev I."/>
            <person name="Riley R."/>
            <person name="Granchi Z."/>
        </authorList>
    </citation>
    <scope>NUCLEOTIDE SEQUENCE [LARGE SCALE GENOMIC DNA]</scope>
    <source>
        <strain evidence="2 3">CBS 132785</strain>
    </source>
</reference>
<name>A0A1Q5TJF6_9EURO</name>
<evidence type="ECO:0000256" key="1">
    <source>
        <dbReference type="SAM" id="MobiDB-lite"/>
    </source>
</evidence>
<keyword evidence="3" id="KW-1185">Reference proteome</keyword>
<dbReference type="AlphaFoldDB" id="A0A1Q5TJF6"/>
<organism evidence="2 3">
    <name type="scientific">Penicillium subrubescens</name>
    <dbReference type="NCBI Taxonomy" id="1316194"/>
    <lineage>
        <taxon>Eukaryota</taxon>
        <taxon>Fungi</taxon>
        <taxon>Dikarya</taxon>
        <taxon>Ascomycota</taxon>
        <taxon>Pezizomycotina</taxon>
        <taxon>Eurotiomycetes</taxon>
        <taxon>Eurotiomycetidae</taxon>
        <taxon>Eurotiales</taxon>
        <taxon>Aspergillaceae</taxon>
        <taxon>Penicillium</taxon>
    </lineage>
</organism>
<dbReference type="Proteomes" id="UP000186955">
    <property type="component" value="Unassembled WGS sequence"/>
</dbReference>
<comment type="caution">
    <text evidence="2">The sequence shown here is derived from an EMBL/GenBank/DDBJ whole genome shotgun (WGS) entry which is preliminary data.</text>
</comment>
<evidence type="ECO:0000313" key="3">
    <source>
        <dbReference type="Proteomes" id="UP000186955"/>
    </source>
</evidence>
<gene>
    <name evidence="2" type="ORF">PENSUB_7811</name>
</gene>
<dbReference type="EMBL" id="MNBE01000647">
    <property type="protein sequence ID" value="OKP00354.1"/>
    <property type="molecule type" value="Genomic_DNA"/>
</dbReference>
<feature type="region of interest" description="Disordered" evidence="1">
    <location>
        <begin position="1"/>
        <end position="21"/>
    </location>
</feature>
<sequence>MSDSNNSLSTDSSRDSNGDGVLTSVQQQINSITAGASATRFQQNVTALASEKITDVKEAVVDNIIPAAGEALQSAQESIYTLAGKVTTGNDLQGEKGPGTHD</sequence>
<protein>
    <submittedName>
        <fullName evidence="2">Uncharacterized protein</fullName>
    </submittedName>
</protein>
<accession>A0A1Q5TJF6</accession>